<dbReference type="EMBL" id="OW240919">
    <property type="protein sequence ID" value="CAH2311509.1"/>
    <property type="molecule type" value="Genomic_DNA"/>
</dbReference>
<feature type="region of interest" description="Disordered" evidence="1">
    <location>
        <begin position="119"/>
        <end position="144"/>
    </location>
</feature>
<evidence type="ECO:0000313" key="2">
    <source>
        <dbReference type="EMBL" id="CAH2311509.1"/>
    </source>
</evidence>
<feature type="compositionally biased region" description="Polar residues" evidence="1">
    <location>
        <begin position="127"/>
        <end position="144"/>
    </location>
</feature>
<organism evidence="2 3">
    <name type="scientific">Pelobates cultripes</name>
    <name type="common">Western spadefoot toad</name>
    <dbReference type="NCBI Taxonomy" id="61616"/>
    <lineage>
        <taxon>Eukaryota</taxon>
        <taxon>Metazoa</taxon>
        <taxon>Chordata</taxon>
        <taxon>Craniata</taxon>
        <taxon>Vertebrata</taxon>
        <taxon>Euteleostomi</taxon>
        <taxon>Amphibia</taxon>
        <taxon>Batrachia</taxon>
        <taxon>Anura</taxon>
        <taxon>Pelobatoidea</taxon>
        <taxon>Pelobatidae</taxon>
        <taxon>Pelobates</taxon>
    </lineage>
</organism>
<feature type="compositionally biased region" description="Polar residues" evidence="1">
    <location>
        <begin position="30"/>
        <end position="48"/>
    </location>
</feature>
<evidence type="ECO:0000256" key="1">
    <source>
        <dbReference type="SAM" id="MobiDB-lite"/>
    </source>
</evidence>
<sequence>MGKKNKHLGAVKPTAAQDIGDLFLQPAKASSLNVPKQHGDTASASSEEQAMDELDEFPHSGGLHHPSSDEDNELPSTKGDIKALLCHIRNCLQQTSPRCEKKYTAWKNESSLWRKTRRVSLHDTRSWKPTTQNCSAPSLSLTAA</sequence>
<dbReference type="AlphaFoldDB" id="A0AAD1SZ00"/>
<dbReference type="Proteomes" id="UP001295444">
    <property type="component" value="Chromosome 08"/>
</dbReference>
<gene>
    <name evidence="2" type="ORF">PECUL_23A049761</name>
</gene>
<proteinExistence type="predicted"/>
<keyword evidence="3" id="KW-1185">Reference proteome</keyword>
<evidence type="ECO:0000313" key="3">
    <source>
        <dbReference type="Proteomes" id="UP001295444"/>
    </source>
</evidence>
<feature type="region of interest" description="Disordered" evidence="1">
    <location>
        <begin position="30"/>
        <end position="76"/>
    </location>
</feature>
<protein>
    <submittedName>
        <fullName evidence="2">Uncharacterized protein</fullName>
    </submittedName>
</protein>
<reference evidence="2" key="1">
    <citation type="submission" date="2022-03" db="EMBL/GenBank/DDBJ databases">
        <authorList>
            <person name="Alioto T."/>
            <person name="Alioto T."/>
            <person name="Gomez Garrido J."/>
        </authorList>
    </citation>
    <scope>NUCLEOTIDE SEQUENCE</scope>
</reference>
<name>A0AAD1SZ00_PELCU</name>
<accession>A0AAD1SZ00</accession>